<reference evidence="1 2" key="1">
    <citation type="journal article" date="2022" name="Allergy">
        <title>Genome assembly and annotation of Periplaneta americana reveal a comprehensive cockroach allergen profile.</title>
        <authorList>
            <person name="Wang L."/>
            <person name="Xiong Q."/>
            <person name="Saelim N."/>
            <person name="Wang L."/>
            <person name="Nong W."/>
            <person name="Wan A.T."/>
            <person name="Shi M."/>
            <person name="Liu X."/>
            <person name="Cao Q."/>
            <person name="Hui J.H.L."/>
            <person name="Sookrung N."/>
            <person name="Leung T.F."/>
            <person name="Tungtrongchitr A."/>
            <person name="Tsui S.K.W."/>
        </authorList>
    </citation>
    <scope>NUCLEOTIDE SEQUENCE [LARGE SCALE GENOMIC DNA]</scope>
    <source>
        <strain evidence="1">PWHHKU_190912</strain>
    </source>
</reference>
<name>A0ABQ8RV20_PERAM</name>
<keyword evidence="2" id="KW-1185">Reference proteome</keyword>
<organism evidence="1 2">
    <name type="scientific">Periplaneta americana</name>
    <name type="common">American cockroach</name>
    <name type="synonym">Blatta americana</name>
    <dbReference type="NCBI Taxonomy" id="6978"/>
    <lineage>
        <taxon>Eukaryota</taxon>
        <taxon>Metazoa</taxon>
        <taxon>Ecdysozoa</taxon>
        <taxon>Arthropoda</taxon>
        <taxon>Hexapoda</taxon>
        <taxon>Insecta</taxon>
        <taxon>Pterygota</taxon>
        <taxon>Neoptera</taxon>
        <taxon>Polyneoptera</taxon>
        <taxon>Dictyoptera</taxon>
        <taxon>Blattodea</taxon>
        <taxon>Blattoidea</taxon>
        <taxon>Blattidae</taxon>
        <taxon>Blattinae</taxon>
        <taxon>Periplaneta</taxon>
    </lineage>
</organism>
<dbReference type="Proteomes" id="UP001148838">
    <property type="component" value="Unassembled WGS sequence"/>
</dbReference>
<evidence type="ECO:0008006" key="3">
    <source>
        <dbReference type="Google" id="ProtNLM"/>
    </source>
</evidence>
<accession>A0ABQ8RV20</accession>
<proteinExistence type="predicted"/>
<dbReference type="EMBL" id="JAJSOF020000042">
    <property type="protein sequence ID" value="KAJ4425530.1"/>
    <property type="molecule type" value="Genomic_DNA"/>
</dbReference>
<protein>
    <recommendedName>
        <fullName evidence="3">DNA binding HTH domain-containing protein</fullName>
    </recommendedName>
</protein>
<comment type="caution">
    <text evidence="1">The sequence shown here is derived from an EMBL/GenBank/DDBJ whole genome shotgun (WGS) entry which is preliminary data.</text>
</comment>
<evidence type="ECO:0000313" key="1">
    <source>
        <dbReference type="EMBL" id="KAJ4425530.1"/>
    </source>
</evidence>
<gene>
    <name evidence="1" type="ORF">ANN_27724</name>
</gene>
<evidence type="ECO:0000313" key="2">
    <source>
        <dbReference type="Proteomes" id="UP001148838"/>
    </source>
</evidence>
<sequence>MTTSSPLCAFCGPQITLSITSTKTLPPHSLYLAMEQLRSTRRRGQVIHSRERKIIKNIIECCDDEARNKRLIAPLRQATSRAAKYAGVSNANVMRIRKMASERPDDIETTPGKKS</sequence>